<dbReference type="PANTHER" id="PTHR14094:SF9">
    <property type="entry name" value="SIGNAL RECOGNITION PARTICLE SUBUNIT SRP72"/>
    <property type="match status" value="1"/>
</dbReference>
<evidence type="ECO:0000256" key="1">
    <source>
        <dbReference type="ARBA" id="ARBA00004240"/>
    </source>
</evidence>
<dbReference type="Pfam" id="PF08492">
    <property type="entry name" value="SRP72"/>
    <property type="match status" value="1"/>
</dbReference>
<feature type="compositionally biased region" description="Basic and acidic residues" evidence="12">
    <location>
        <begin position="568"/>
        <end position="580"/>
    </location>
</feature>
<evidence type="ECO:0000256" key="5">
    <source>
        <dbReference type="ARBA" id="ARBA00022490"/>
    </source>
</evidence>
<evidence type="ECO:0000256" key="3">
    <source>
        <dbReference type="ARBA" id="ARBA00007676"/>
    </source>
</evidence>
<evidence type="ECO:0000256" key="9">
    <source>
        <dbReference type="ARBA" id="ARBA00023135"/>
    </source>
</evidence>
<name>A0A069DW91_9HEMI</name>
<accession>A0A069DW91</accession>
<dbReference type="InterPro" id="IPR031545">
    <property type="entry name" value="SRP72_TPR-like"/>
</dbReference>
<reference evidence="14" key="1">
    <citation type="journal article" date="2015" name="J. Med. Entomol.">
        <title>A Deep Insight Into the Sialotranscriptome of the Chagas Disease Vector, Panstrongylus megistus (Hemiptera: Heteroptera).</title>
        <authorList>
            <person name="Ribeiro J.M."/>
            <person name="Schwarz A."/>
            <person name="Francischetti I.M."/>
        </authorList>
    </citation>
    <scope>NUCLEOTIDE SEQUENCE</scope>
    <source>
        <tissue evidence="14">Salivary glands</tissue>
    </source>
</reference>
<feature type="region of interest" description="Disordered" evidence="12">
    <location>
        <begin position="531"/>
        <end position="648"/>
    </location>
</feature>
<evidence type="ECO:0000256" key="11">
    <source>
        <dbReference type="PIRNR" id="PIRNR038922"/>
    </source>
</evidence>
<evidence type="ECO:0000256" key="6">
    <source>
        <dbReference type="ARBA" id="ARBA00022737"/>
    </source>
</evidence>
<keyword evidence="5 11" id="KW-0963">Cytoplasm</keyword>
<proteinExistence type="evidence at transcript level"/>
<dbReference type="Gene3D" id="1.25.40.10">
    <property type="entry name" value="Tetratricopeptide repeat domain"/>
    <property type="match status" value="2"/>
</dbReference>
<dbReference type="GO" id="GO:0006614">
    <property type="term" value="P:SRP-dependent cotranslational protein targeting to membrane"/>
    <property type="evidence" value="ECO:0007669"/>
    <property type="project" value="UniProtKB-UniRule"/>
</dbReference>
<evidence type="ECO:0000313" key="14">
    <source>
        <dbReference type="EMBL" id="JAC88111.1"/>
    </source>
</evidence>
<dbReference type="Pfam" id="PF13174">
    <property type="entry name" value="TPR_6"/>
    <property type="match status" value="1"/>
</dbReference>
<dbReference type="SUPFAM" id="SSF48452">
    <property type="entry name" value="TPR-like"/>
    <property type="match status" value="1"/>
</dbReference>
<keyword evidence="10 11" id="KW-0687">Ribonucleoprotein</keyword>
<evidence type="ECO:0000256" key="2">
    <source>
        <dbReference type="ARBA" id="ARBA00004496"/>
    </source>
</evidence>
<comment type="similarity">
    <text evidence="3 11">Belongs to the SRP72 family.</text>
</comment>
<protein>
    <recommendedName>
        <fullName evidence="4 11">Signal recognition particle subunit SRP72</fullName>
    </recommendedName>
</protein>
<dbReference type="PIRSF" id="PIRSF038922">
    <property type="entry name" value="SRP72"/>
    <property type="match status" value="1"/>
</dbReference>
<dbReference type="GO" id="GO:0043022">
    <property type="term" value="F:ribosome binding"/>
    <property type="evidence" value="ECO:0007669"/>
    <property type="project" value="TreeGrafter"/>
</dbReference>
<evidence type="ECO:0000256" key="4">
    <source>
        <dbReference type="ARBA" id="ARBA00018350"/>
    </source>
</evidence>
<keyword evidence="7" id="KW-0802">TPR repeat</keyword>
<dbReference type="SMART" id="SM00028">
    <property type="entry name" value="TPR"/>
    <property type="match status" value="4"/>
</dbReference>
<dbReference type="AlphaFoldDB" id="A0A069DW91"/>
<dbReference type="InterPro" id="IPR019734">
    <property type="entry name" value="TPR_rpt"/>
</dbReference>
<dbReference type="EMBL" id="GBGD01000778">
    <property type="protein sequence ID" value="JAC88111.1"/>
    <property type="molecule type" value="mRNA"/>
</dbReference>
<dbReference type="GO" id="GO:0005783">
    <property type="term" value="C:endoplasmic reticulum"/>
    <property type="evidence" value="ECO:0007669"/>
    <property type="project" value="UniProtKB-SubCell"/>
</dbReference>
<keyword evidence="9 11" id="KW-0733">Signal recognition particle</keyword>
<dbReference type="InterPro" id="IPR011990">
    <property type="entry name" value="TPR-like_helical_dom_sf"/>
</dbReference>
<evidence type="ECO:0000256" key="8">
    <source>
        <dbReference type="ARBA" id="ARBA00022824"/>
    </source>
</evidence>
<evidence type="ECO:0000256" key="10">
    <source>
        <dbReference type="ARBA" id="ARBA00023274"/>
    </source>
</evidence>
<feature type="compositionally biased region" description="Polar residues" evidence="12">
    <location>
        <begin position="535"/>
        <end position="544"/>
    </location>
</feature>
<dbReference type="PANTHER" id="PTHR14094">
    <property type="entry name" value="SIGNAL RECOGNITION PARTICLE 72"/>
    <property type="match status" value="1"/>
</dbReference>
<keyword evidence="8" id="KW-0256">Endoplasmic reticulum</keyword>
<dbReference type="FunFam" id="1.25.40.10:FF:000062">
    <property type="entry name" value="Signal recognition particle subunit SRP72"/>
    <property type="match status" value="1"/>
</dbReference>
<dbReference type="GO" id="GO:0005786">
    <property type="term" value="C:signal recognition particle, endoplasmic reticulum targeting"/>
    <property type="evidence" value="ECO:0007669"/>
    <property type="project" value="UniProtKB-UniRule"/>
</dbReference>
<keyword evidence="6" id="KW-0677">Repeat</keyword>
<dbReference type="InterPro" id="IPR013699">
    <property type="entry name" value="Signal_recog_part_SRP72_RNA-bd"/>
</dbReference>
<comment type="subcellular location">
    <subcellularLocation>
        <location evidence="2 11">Cytoplasm</location>
    </subcellularLocation>
    <subcellularLocation>
        <location evidence="1">Endoplasmic reticulum</location>
    </subcellularLocation>
</comment>
<dbReference type="GO" id="GO:0008312">
    <property type="term" value="F:7S RNA binding"/>
    <property type="evidence" value="ECO:0007669"/>
    <property type="project" value="InterPro"/>
</dbReference>
<feature type="compositionally biased region" description="Basic residues" evidence="12">
    <location>
        <begin position="546"/>
        <end position="558"/>
    </location>
</feature>
<organism evidence="14">
    <name type="scientific">Panstrongylus megistus</name>
    <dbReference type="NCBI Taxonomy" id="65343"/>
    <lineage>
        <taxon>Eukaryota</taxon>
        <taxon>Metazoa</taxon>
        <taxon>Ecdysozoa</taxon>
        <taxon>Arthropoda</taxon>
        <taxon>Hexapoda</taxon>
        <taxon>Insecta</taxon>
        <taxon>Pterygota</taxon>
        <taxon>Neoptera</taxon>
        <taxon>Paraneoptera</taxon>
        <taxon>Hemiptera</taxon>
        <taxon>Heteroptera</taxon>
        <taxon>Panheteroptera</taxon>
        <taxon>Cimicomorpha</taxon>
        <taxon>Reduviidae</taxon>
        <taxon>Triatominae</taxon>
        <taxon>Panstrongylus</taxon>
    </lineage>
</organism>
<evidence type="ECO:0000256" key="12">
    <source>
        <dbReference type="SAM" id="MobiDB-lite"/>
    </source>
</evidence>
<dbReference type="InterPro" id="IPR026270">
    <property type="entry name" value="SRP72"/>
</dbReference>
<dbReference type="Pfam" id="PF13181">
    <property type="entry name" value="TPR_8"/>
    <property type="match status" value="1"/>
</dbReference>
<sequence length="648" mass="73549">MEQGDANRHNLYVELQKYGQVGDHERTLKIANKILHSFPQDAKAFHVRIYSLIHLSRFEDVLLAFKKHPDLGQSLEFEKAYAMYRLNKIKEALEVLEAVRDPPLKVTELKAQVYYRLERFQECFDAYREVIKLTDDDFDDERQTNLAAIVVNLCANGKDQEMPRFTSDTYELAYNEACHLIAKGKYSDAEKKLKYAEKVCRDAFDDDAPVEEIDEELNIIKLQQAYVYHVQGREKEALQIYSSILKKKPNDIALLAVANNNIVAINRDQNLFDSKKKMKATINEATQLKLTASQKRTVSINNCLLNIYTNQGDHALAICDDLMTKHPEAKETAVLMKAAVLMREGKAEEARKLLEKVGKEAPSIGLKMCLAKVQLLLLEGMLWEARKELATLDDDSLFKPGIVSALVTLYLEVGEPEQAAKLFEKAVSWNQKNKTVGDLSALWRQAADFHLRSGKPQVAANSLEELLKMNSRDVITLARLIIAYAQFDTEKANRLSKELPHLVDLTPNIDAGALESSSWMMGLKAIKKAAKVDPVQQTPGTPNVSAKKKKSRRRKRLPKNYDPNVDPDPERWLPKRERSTFKKKKDRRNKEVGKGTQGGSAHAADQYDITKMASGSLKKEVTTSPISEVRQSQQLRKAQQKKKKKGKR</sequence>
<feature type="domain" description="Signal recognition particle SRP72 subunit RNA-binding" evidence="13">
    <location>
        <begin position="533"/>
        <end position="583"/>
    </location>
</feature>
<feature type="compositionally biased region" description="Basic residues" evidence="12">
    <location>
        <begin position="638"/>
        <end position="648"/>
    </location>
</feature>
<evidence type="ECO:0000259" key="13">
    <source>
        <dbReference type="Pfam" id="PF08492"/>
    </source>
</evidence>
<evidence type="ECO:0000256" key="7">
    <source>
        <dbReference type="ARBA" id="ARBA00022803"/>
    </source>
</evidence>
<comment type="function">
    <text evidence="11">Component of the signal recognition particle (SRP) complex, a ribonucleoprotein complex that mediates the cotranslational targeting of secretory and membrane proteins to the endoplasmic reticulum (ER).</text>
</comment>
<dbReference type="Pfam" id="PF17004">
    <property type="entry name" value="SRP_TPR_like"/>
    <property type="match status" value="1"/>
</dbReference>